<feature type="region of interest" description="Disordered" evidence="2">
    <location>
        <begin position="147"/>
        <end position="170"/>
    </location>
</feature>
<feature type="domain" description="PIPK" evidence="3">
    <location>
        <begin position="436"/>
        <end position="915"/>
    </location>
</feature>
<dbReference type="Gene3D" id="1.10.238.10">
    <property type="entry name" value="EF-hand"/>
    <property type="match status" value="1"/>
</dbReference>
<evidence type="ECO:0000259" key="3">
    <source>
        <dbReference type="PROSITE" id="PS51455"/>
    </source>
</evidence>
<dbReference type="InterPro" id="IPR027484">
    <property type="entry name" value="PInositol-4-P-5-kinase_N"/>
</dbReference>
<dbReference type="Gene3D" id="3.30.800.10">
    <property type="entry name" value="Phosphatidylinositol Phosphate Kinase II Beta"/>
    <property type="match status" value="1"/>
</dbReference>
<dbReference type="SUPFAM" id="SSF47473">
    <property type="entry name" value="EF-hand"/>
    <property type="match status" value="1"/>
</dbReference>
<sequence>MDEISEEYITDAEVKWGSNPEKPELSFCLATILVKSSQTNRVKKAIQLFQDLLEKEKYVSESYFYTSLGYFGLGDIIEARIWASRLLRIHREHPEGIILRAKIDAAIAQHRKLRLEGLNLVSSGSQSSPSSPSANLRSSTIVSNMVQEHRQRSRTINSQPLPPLATPPPTKDQLQKFVLEDLLKRFSSEELLHLVKCFHNMDTNNNMNKNNTSSNPIIYNNLIDRLQFGSCMGQMGLCFDQNEIFYRLLFNAFYGCSKRLTSQSDDAADFSRHLRPRTPFINYWQKSSTAMVECIDLDTFLAGMSILCHGDLNERALFAFDMLDSSRQGYISESQVYKYIESSYRVLMELNGDPPSAPIKHISRQLFKFMDVHDARKVTPSLYLKAIKRDIYYMTCLKEKPTPSLIPRFTMPTCLRRGTMCSFASKTWSTCLDIMIGMRTVIDMTKPLTRPVRREDFAVELRIMLPRPTHFHQDDIAIVGGIDSANNNSADDQSHALFVDYAPHVFRKLRALKNISDTEYMRSISPEQLIGNLLAGQLTCFSEQLSENSGGRSGACFYYTHDGKFIIKQISSEEFSNYRKSLVDYYYHMEQHPDSIVSQFFGCFEYDDMGFMVMKNVFDTNMAVHEIYDLKGSKVSRSSPDGPVYKDNDLHGQTIRVGSKREQVINIMTRDVNFLQSNKFTDYSILLGIHFVDGYNKTNKRKMNSAGSSVASSSPTLTTHDEQHQLQHDEHDDSNSELDDDDGDGYSMFSFQEIIAELNTPINKNNISSNTTAAPISTAHRNVSSVAATTPTGARVNSLPTGEFDHDDDEEIEYHRRHRSSDIASCEKSIIDFYDAMHHKNNVVKKSMFDGGLVSSDGKEIYFLGIIDTLTEFTMKKTAELTLKTLKYPGRRAEISAQPPAEYAARLKKFMNDLVT</sequence>
<dbReference type="PANTHER" id="PTHR23086">
    <property type="entry name" value="PHOSPHATIDYLINOSITOL-4-PHOSPHATE 5-KINASE"/>
    <property type="match status" value="1"/>
</dbReference>
<proteinExistence type="predicted"/>
<dbReference type="GO" id="GO:0005524">
    <property type="term" value="F:ATP binding"/>
    <property type="evidence" value="ECO:0007669"/>
    <property type="project" value="UniProtKB-UniRule"/>
</dbReference>
<dbReference type="SMART" id="SM00330">
    <property type="entry name" value="PIPKc"/>
    <property type="match status" value="1"/>
</dbReference>
<dbReference type="InterPro" id="IPR011990">
    <property type="entry name" value="TPR-like_helical_dom_sf"/>
</dbReference>
<protein>
    <submittedName>
        <fullName evidence="4">Pip4k2b</fullName>
    </submittedName>
</protein>
<keyword evidence="1" id="KW-0547">Nucleotide-binding</keyword>
<evidence type="ECO:0000256" key="1">
    <source>
        <dbReference type="PROSITE-ProRule" id="PRU00781"/>
    </source>
</evidence>
<dbReference type="EMBL" id="JAOPGA020001609">
    <property type="protein sequence ID" value="KAL0489844.1"/>
    <property type="molecule type" value="Genomic_DNA"/>
</dbReference>
<dbReference type="PANTHER" id="PTHR23086:SF8">
    <property type="entry name" value="PHOSPHATIDYLINOSITOL 5-PHOSPHATE 4-KINASE, ISOFORM A"/>
    <property type="match status" value="1"/>
</dbReference>
<name>A0AAW2ZKI5_9EUKA</name>
<dbReference type="PROSITE" id="PS51455">
    <property type="entry name" value="PIPK"/>
    <property type="match status" value="1"/>
</dbReference>
<dbReference type="Gene3D" id="1.25.40.10">
    <property type="entry name" value="Tetratricopeptide repeat domain"/>
    <property type="match status" value="1"/>
</dbReference>
<dbReference type="SUPFAM" id="SSF48452">
    <property type="entry name" value="TPR-like"/>
    <property type="match status" value="1"/>
</dbReference>
<gene>
    <name evidence="4" type="ORF">AKO1_005975</name>
</gene>
<dbReference type="SUPFAM" id="SSF56104">
    <property type="entry name" value="SAICAR synthase-like"/>
    <property type="match status" value="1"/>
</dbReference>
<dbReference type="GO" id="GO:0005886">
    <property type="term" value="C:plasma membrane"/>
    <property type="evidence" value="ECO:0007669"/>
    <property type="project" value="TreeGrafter"/>
</dbReference>
<dbReference type="GO" id="GO:0016308">
    <property type="term" value="F:1-phosphatidylinositol-4-phosphate 5-kinase activity"/>
    <property type="evidence" value="ECO:0007669"/>
    <property type="project" value="TreeGrafter"/>
</dbReference>
<feature type="compositionally biased region" description="Pro residues" evidence="2">
    <location>
        <begin position="160"/>
        <end position="170"/>
    </location>
</feature>
<feature type="region of interest" description="Disordered" evidence="2">
    <location>
        <begin position="702"/>
        <end position="743"/>
    </location>
</feature>
<dbReference type="InterPro" id="IPR002498">
    <property type="entry name" value="PInositol-4-P-4/5-kinase_core"/>
</dbReference>
<dbReference type="InterPro" id="IPR027483">
    <property type="entry name" value="PInositol-4-P-4/5-kinase_C_sf"/>
</dbReference>
<evidence type="ECO:0000313" key="5">
    <source>
        <dbReference type="Proteomes" id="UP001431209"/>
    </source>
</evidence>
<keyword evidence="5" id="KW-1185">Reference proteome</keyword>
<accession>A0AAW2ZKI5</accession>
<reference evidence="4 5" key="1">
    <citation type="submission" date="2024-03" db="EMBL/GenBank/DDBJ databases">
        <title>The Acrasis kona genome and developmental transcriptomes reveal deep origins of eukaryotic multicellular pathways.</title>
        <authorList>
            <person name="Sheikh S."/>
            <person name="Fu C.-J."/>
            <person name="Brown M.W."/>
            <person name="Baldauf S.L."/>
        </authorList>
    </citation>
    <scope>NUCLEOTIDE SEQUENCE [LARGE SCALE GENOMIC DNA]</scope>
    <source>
        <strain evidence="4 5">ATCC MYA-3509</strain>
    </source>
</reference>
<comment type="caution">
    <text evidence="4">The sequence shown here is derived from an EMBL/GenBank/DDBJ whole genome shotgun (WGS) entry which is preliminary data.</text>
</comment>
<keyword evidence="1" id="KW-0067">ATP-binding</keyword>
<dbReference type="Proteomes" id="UP001431209">
    <property type="component" value="Unassembled WGS sequence"/>
</dbReference>
<dbReference type="GO" id="GO:0046854">
    <property type="term" value="P:phosphatidylinositol phosphate biosynthetic process"/>
    <property type="evidence" value="ECO:0007669"/>
    <property type="project" value="TreeGrafter"/>
</dbReference>
<organism evidence="4 5">
    <name type="scientific">Acrasis kona</name>
    <dbReference type="NCBI Taxonomy" id="1008807"/>
    <lineage>
        <taxon>Eukaryota</taxon>
        <taxon>Discoba</taxon>
        <taxon>Heterolobosea</taxon>
        <taxon>Tetramitia</taxon>
        <taxon>Eutetramitia</taxon>
        <taxon>Acrasidae</taxon>
        <taxon>Acrasis</taxon>
    </lineage>
</organism>
<keyword evidence="1" id="KW-0808">Transferase</keyword>
<dbReference type="InterPro" id="IPR011992">
    <property type="entry name" value="EF-hand-dom_pair"/>
</dbReference>
<dbReference type="Gene3D" id="3.30.810.10">
    <property type="entry name" value="2-Layer Sandwich"/>
    <property type="match status" value="1"/>
</dbReference>
<dbReference type="AlphaFoldDB" id="A0AAW2ZKI5"/>
<feature type="compositionally biased region" description="Basic and acidic residues" evidence="2">
    <location>
        <begin position="719"/>
        <end position="734"/>
    </location>
</feature>
<keyword evidence="1" id="KW-0418">Kinase</keyword>
<evidence type="ECO:0000256" key="2">
    <source>
        <dbReference type="SAM" id="MobiDB-lite"/>
    </source>
</evidence>
<dbReference type="CDD" id="cd00139">
    <property type="entry name" value="PIPKc"/>
    <property type="match status" value="1"/>
</dbReference>
<feature type="compositionally biased region" description="Low complexity" evidence="2">
    <location>
        <begin position="705"/>
        <end position="718"/>
    </location>
</feature>
<evidence type="ECO:0000313" key="4">
    <source>
        <dbReference type="EMBL" id="KAL0489844.1"/>
    </source>
</evidence>
<dbReference type="Pfam" id="PF01504">
    <property type="entry name" value="PIP5K"/>
    <property type="match status" value="1"/>
</dbReference>
<dbReference type="InterPro" id="IPR023610">
    <property type="entry name" value="PInositol-4/5-P-5/4-kinase"/>
</dbReference>